<evidence type="ECO:0000256" key="4">
    <source>
        <dbReference type="ARBA" id="ARBA00022989"/>
    </source>
</evidence>
<feature type="transmembrane region" description="Helical" evidence="6">
    <location>
        <begin position="179"/>
        <end position="198"/>
    </location>
</feature>
<feature type="transmembrane region" description="Helical" evidence="6">
    <location>
        <begin position="294"/>
        <end position="313"/>
    </location>
</feature>
<sequence length="463" mass="51975">MGLGKLNIFSYNKLQIHNSDAKSRNKNIYRQFTVATFLKFLSIGLNFLLLPLMLKALGEERFGVWVTLLSITSWIAMMDIGIGNGLRNKLSESFAVNNKENSKRLVSTAYIILSGIIAVLILLAIVLIYLLDWQKIFNSTAIAEIDLKYTVMIVFIAIALNFVLSLANQIINALQRNSLTTLSTIIANLLMLAALFIFSHQLKNNIELMAIIYSVTLLFSIGFISVFLFKEYAELIPRFKYYDKSVVKDILNVGVKFFIIQIAGVIIFTTDNFIIAQTLGPAEVSGYNVTLKVYNAFVMFFGLIMAPFWSAYTEAYVKKEFSWIKSRIKLQNKLMIVLVAIIALLTFLFQPILNLWIDTPVNIPAYLPALGGIFAILSIWNNIYGFVLGGINKIRLGAIVTVFTASINIPLAIYFAKHTDLGSGGVLISTIICLSVTALISPLQVYYFIYMERKSKFLDKLLS</sequence>
<dbReference type="Pfam" id="PF01943">
    <property type="entry name" value="Polysacc_synt"/>
    <property type="match status" value="1"/>
</dbReference>
<dbReference type="EMBL" id="SNYC01000004">
    <property type="protein sequence ID" value="TDQ09960.1"/>
    <property type="molecule type" value="Genomic_DNA"/>
</dbReference>
<name>A0A4R6SVX1_9SPHI</name>
<feature type="transmembrane region" description="Helical" evidence="6">
    <location>
        <begin position="149"/>
        <end position="167"/>
    </location>
</feature>
<dbReference type="InterPro" id="IPR002797">
    <property type="entry name" value="Polysacc_synth"/>
</dbReference>
<feature type="transmembrane region" description="Helical" evidence="6">
    <location>
        <begin position="396"/>
        <end position="415"/>
    </location>
</feature>
<keyword evidence="2" id="KW-1003">Cell membrane</keyword>
<keyword evidence="5 6" id="KW-0472">Membrane</keyword>
<dbReference type="Proteomes" id="UP000295620">
    <property type="component" value="Unassembled WGS sequence"/>
</dbReference>
<comment type="caution">
    <text evidence="7">The sequence shown here is derived from an EMBL/GenBank/DDBJ whole genome shotgun (WGS) entry which is preliminary data.</text>
</comment>
<feature type="transmembrane region" description="Helical" evidence="6">
    <location>
        <begin position="210"/>
        <end position="229"/>
    </location>
</feature>
<comment type="subcellular location">
    <subcellularLocation>
        <location evidence="1">Cell membrane</location>
        <topology evidence="1">Multi-pass membrane protein</topology>
    </subcellularLocation>
</comment>
<evidence type="ECO:0000256" key="2">
    <source>
        <dbReference type="ARBA" id="ARBA00022475"/>
    </source>
</evidence>
<feature type="transmembrane region" description="Helical" evidence="6">
    <location>
        <begin position="62"/>
        <end position="86"/>
    </location>
</feature>
<accession>A0A4R6SVX1</accession>
<protein>
    <submittedName>
        <fullName evidence="7">Na+-driven multidrug efflux pump</fullName>
    </submittedName>
</protein>
<dbReference type="RefSeq" id="WP_133576006.1">
    <property type="nucleotide sequence ID" value="NZ_SNYC01000004.1"/>
</dbReference>
<evidence type="ECO:0000256" key="1">
    <source>
        <dbReference type="ARBA" id="ARBA00004651"/>
    </source>
</evidence>
<dbReference type="InterPro" id="IPR050833">
    <property type="entry name" value="Poly_Biosynth_Transport"/>
</dbReference>
<reference evidence="7 8" key="1">
    <citation type="submission" date="2019-03" db="EMBL/GenBank/DDBJ databases">
        <title>Genomic Encyclopedia of Archaeal and Bacterial Type Strains, Phase II (KMG-II): from individual species to whole genera.</title>
        <authorList>
            <person name="Goeker M."/>
        </authorList>
    </citation>
    <scope>NUCLEOTIDE SEQUENCE [LARGE SCALE GENOMIC DNA]</scope>
    <source>
        <strain evidence="7 8">DSM 19035</strain>
    </source>
</reference>
<feature type="transmembrane region" description="Helical" evidence="6">
    <location>
        <begin position="250"/>
        <end position="274"/>
    </location>
</feature>
<evidence type="ECO:0000256" key="6">
    <source>
        <dbReference type="SAM" id="Phobius"/>
    </source>
</evidence>
<organism evidence="7 8">
    <name type="scientific">Pedobacter metabolipauper</name>
    <dbReference type="NCBI Taxonomy" id="425513"/>
    <lineage>
        <taxon>Bacteria</taxon>
        <taxon>Pseudomonadati</taxon>
        <taxon>Bacteroidota</taxon>
        <taxon>Sphingobacteriia</taxon>
        <taxon>Sphingobacteriales</taxon>
        <taxon>Sphingobacteriaceae</taxon>
        <taxon>Pedobacter</taxon>
    </lineage>
</organism>
<keyword evidence="8" id="KW-1185">Reference proteome</keyword>
<dbReference type="OrthoDB" id="512217at2"/>
<dbReference type="PANTHER" id="PTHR30250">
    <property type="entry name" value="PST FAMILY PREDICTED COLANIC ACID TRANSPORTER"/>
    <property type="match status" value="1"/>
</dbReference>
<feature type="transmembrane region" description="Helical" evidence="6">
    <location>
        <begin position="363"/>
        <end position="384"/>
    </location>
</feature>
<evidence type="ECO:0000313" key="7">
    <source>
        <dbReference type="EMBL" id="TDQ09960.1"/>
    </source>
</evidence>
<feature type="transmembrane region" description="Helical" evidence="6">
    <location>
        <begin position="107"/>
        <end position="129"/>
    </location>
</feature>
<dbReference type="AlphaFoldDB" id="A0A4R6SVX1"/>
<evidence type="ECO:0000256" key="5">
    <source>
        <dbReference type="ARBA" id="ARBA00023136"/>
    </source>
</evidence>
<feature type="transmembrane region" description="Helical" evidence="6">
    <location>
        <begin position="32"/>
        <end position="50"/>
    </location>
</feature>
<keyword evidence="3 6" id="KW-0812">Transmembrane</keyword>
<evidence type="ECO:0000256" key="3">
    <source>
        <dbReference type="ARBA" id="ARBA00022692"/>
    </source>
</evidence>
<gene>
    <name evidence="7" type="ORF">ATK78_2119</name>
</gene>
<dbReference type="GO" id="GO:0005886">
    <property type="term" value="C:plasma membrane"/>
    <property type="evidence" value="ECO:0007669"/>
    <property type="project" value="UniProtKB-SubCell"/>
</dbReference>
<keyword evidence="4 6" id="KW-1133">Transmembrane helix</keyword>
<evidence type="ECO:0000313" key="8">
    <source>
        <dbReference type="Proteomes" id="UP000295620"/>
    </source>
</evidence>
<dbReference type="PANTHER" id="PTHR30250:SF11">
    <property type="entry name" value="O-ANTIGEN TRANSPORTER-RELATED"/>
    <property type="match status" value="1"/>
</dbReference>
<feature type="transmembrane region" description="Helical" evidence="6">
    <location>
        <begin position="334"/>
        <end position="357"/>
    </location>
</feature>
<proteinExistence type="predicted"/>
<dbReference type="CDD" id="cd12082">
    <property type="entry name" value="MATE_like"/>
    <property type="match status" value="1"/>
</dbReference>
<feature type="transmembrane region" description="Helical" evidence="6">
    <location>
        <begin position="427"/>
        <end position="450"/>
    </location>
</feature>